<dbReference type="SUPFAM" id="SSF51011">
    <property type="entry name" value="Glycosyl hydrolase domain"/>
    <property type="match status" value="1"/>
</dbReference>
<dbReference type="EMBL" id="JAKRCV010000002">
    <property type="protein sequence ID" value="MCG7320460.1"/>
    <property type="molecule type" value="Genomic_DNA"/>
</dbReference>
<dbReference type="Pfam" id="PF02806">
    <property type="entry name" value="Alpha-amylase_C"/>
    <property type="match status" value="1"/>
</dbReference>
<evidence type="ECO:0000313" key="2">
    <source>
        <dbReference type="EMBL" id="MCG7320460.1"/>
    </source>
</evidence>
<evidence type="ECO:0000259" key="1">
    <source>
        <dbReference type="SMART" id="SM00642"/>
    </source>
</evidence>
<dbReference type="Gene3D" id="3.20.20.80">
    <property type="entry name" value="Glycosidases"/>
    <property type="match status" value="1"/>
</dbReference>
<dbReference type="InterPro" id="IPR017853">
    <property type="entry name" value="GH"/>
</dbReference>
<dbReference type="InterPro" id="IPR013780">
    <property type="entry name" value="Glyco_hydro_b"/>
</dbReference>
<protein>
    <submittedName>
        <fullName evidence="2">Alpha-amylase family glycosyl hydrolase</fullName>
    </submittedName>
</protein>
<comment type="caution">
    <text evidence="2">The sequence shown here is derived from an EMBL/GenBank/DDBJ whole genome shotgun (WGS) entry which is preliminary data.</text>
</comment>
<dbReference type="InterPro" id="IPR006047">
    <property type="entry name" value="GH13_cat_dom"/>
</dbReference>
<evidence type="ECO:0000313" key="3">
    <source>
        <dbReference type="Proteomes" id="UP001521931"/>
    </source>
</evidence>
<organism evidence="2 3">
    <name type="scientific">Arsenicicoccus bolidensis</name>
    <dbReference type="NCBI Taxonomy" id="229480"/>
    <lineage>
        <taxon>Bacteria</taxon>
        <taxon>Bacillati</taxon>
        <taxon>Actinomycetota</taxon>
        <taxon>Actinomycetes</taxon>
        <taxon>Micrococcales</taxon>
        <taxon>Intrasporangiaceae</taxon>
        <taxon>Arsenicicoccus</taxon>
    </lineage>
</organism>
<dbReference type="Gene3D" id="2.60.40.1180">
    <property type="entry name" value="Golgi alpha-mannosidase II"/>
    <property type="match status" value="1"/>
</dbReference>
<dbReference type="RefSeq" id="WP_239261457.1">
    <property type="nucleotide sequence ID" value="NZ_JAKRCV010000002.1"/>
</dbReference>
<dbReference type="SMART" id="SM00642">
    <property type="entry name" value="Aamy"/>
    <property type="match status" value="1"/>
</dbReference>
<reference evidence="2 3" key="1">
    <citation type="submission" date="2022-02" db="EMBL/GenBank/DDBJ databases">
        <title>Uncovering new skin microbiome diversity through culturing and metagenomics.</title>
        <authorList>
            <person name="Conlan S."/>
            <person name="Deming C."/>
            <person name="Nisc Comparative Sequencing Program N."/>
            <person name="Segre J.A."/>
        </authorList>
    </citation>
    <scope>NUCLEOTIDE SEQUENCE [LARGE SCALE GENOMIC DNA]</scope>
    <source>
        <strain evidence="2 3">ACRQZ</strain>
    </source>
</reference>
<dbReference type="SUPFAM" id="SSF51445">
    <property type="entry name" value="(Trans)glycosidases"/>
    <property type="match status" value="1"/>
</dbReference>
<dbReference type="Proteomes" id="UP001521931">
    <property type="component" value="Unassembled WGS sequence"/>
</dbReference>
<dbReference type="InterPro" id="IPR006048">
    <property type="entry name" value="A-amylase/branching_C"/>
</dbReference>
<dbReference type="PANTHER" id="PTHR47786">
    <property type="entry name" value="ALPHA-1,4-GLUCAN:MALTOSE-1-PHOSPHATE MALTOSYLTRANSFERASE"/>
    <property type="match status" value="1"/>
</dbReference>
<feature type="domain" description="Glycosyl hydrolase family 13 catalytic" evidence="1">
    <location>
        <begin position="6"/>
        <end position="285"/>
    </location>
</feature>
<keyword evidence="2" id="KW-0378">Hydrolase</keyword>
<dbReference type="Pfam" id="PF00128">
    <property type="entry name" value="Alpha-amylase"/>
    <property type="match status" value="1"/>
</dbReference>
<dbReference type="GO" id="GO:0016787">
    <property type="term" value="F:hydrolase activity"/>
    <property type="evidence" value="ECO:0007669"/>
    <property type="project" value="UniProtKB-KW"/>
</dbReference>
<name>A0ABS9PXW0_9MICO</name>
<proteinExistence type="predicted"/>
<accession>A0ABS9PXW0</accession>
<keyword evidence="3" id="KW-1185">Reference proteome</keyword>
<dbReference type="CDD" id="cd11313">
    <property type="entry name" value="AmyAc_arch_bac_AmyA"/>
    <property type="match status" value="1"/>
</dbReference>
<sequence length="387" mass="44363">MPVHEIGEVNRKGGLGSPYAVRDYHSVSAELGTVEDLKDFVAAAHDLGLKVILDWVANHTAWDNVLVEQHPEWYARDWKGDFRPTPWWDWDDIIDLDYSHAELREWMTEAMAWWVREVDVDGYRCDVAGMVPTDFWETVRAVLDEIKPVFLLAEWEARDLHHRAFDMTYGWSWNDALHKIAHGKADLEALRVYYAWDAKAYQRDSIRMLFVSNHDKNAWEGTEYEQFGDALEAAIVLSVASKGMPLIHNGQEAGMDKRLSFFDKDEIVWAEHPMRDLYARLIRLRRDTRALWSGKHGAPMVPVPTTADDRVLAFVRQDDDTKVFAAFNLSPEPVSVAFRESPAPGHYRDFFAPDGSDGSDGSDEQTVEIVEGEPVELGPWDYRLLLG</sequence>
<dbReference type="PANTHER" id="PTHR47786:SF2">
    <property type="entry name" value="GLYCOSYL HYDROLASE FAMILY 13 CATALYTIC DOMAIN-CONTAINING PROTEIN"/>
    <property type="match status" value="1"/>
</dbReference>
<gene>
    <name evidence="2" type="ORF">MHL29_00925</name>
</gene>